<reference evidence="3 4" key="3">
    <citation type="journal article" date="2017" name="G3 (Bethesda)">
        <title>Comparative analysis highlights variable genome content of wheat rusts and divergence of the mating loci.</title>
        <authorList>
            <person name="Cuomo C.A."/>
            <person name="Bakkeren G."/>
            <person name="Khalil H.B."/>
            <person name="Panwar V."/>
            <person name="Joly D."/>
            <person name="Linning R."/>
            <person name="Sakthikumar S."/>
            <person name="Song X."/>
            <person name="Adiconis X."/>
            <person name="Fan L."/>
            <person name="Goldberg J.M."/>
            <person name="Levin J.Z."/>
            <person name="Young S."/>
            <person name="Zeng Q."/>
            <person name="Anikster Y."/>
            <person name="Bruce M."/>
            <person name="Wang M."/>
            <person name="Yin C."/>
            <person name="McCallum B."/>
            <person name="Szabo L.J."/>
            <person name="Hulbert S."/>
            <person name="Chen X."/>
            <person name="Fellers J.P."/>
        </authorList>
    </citation>
    <scope>NUCLEOTIDE SEQUENCE</scope>
    <source>
        <strain evidence="4">Isolate 1-1 / race 1 (BBBD)</strain>
        <strain evidence="3">isolate 1-1 / race 1 (BBBD)</strain>
    </source>
</reference>
<sequence>MGTCFGGMVFPMDMALGMGGFFAKVSEQEAHSISRRAIHLDGDQLLRRHTPDCVSLSASATKASLKVAKTLREKKNLHSASSGSCQDRVSVAVKEMRAIFASHPSPQTNFCKTANRTKHSKKLSTASSALTTQRKAAPRTLRQPTSTKYILEDFPSIWKVRSEPPDFRFRREI</sequence>
<reference evidence="2" key="2">
    <citation type="submission" date="2016-05" db="EMBL/GenBank/DDBJ databases">
        <title>Comparative analysis highlights variable genome content of wheat rusts and divergence of the mating loci.</title>
        <authorList>
            <person name="Cuomo C.A."/>
            <person name="Bakkeren G."/>
            <person name="Szabo L."/>
            <person name="Khalil H."/>
            <person name="Joly D."/>
            <person name="Goldberg J."/>
            <person name="Young S."/>
            <person name="Zeng Q."/>
            <person name="Fellers J."/>
        </authorList>
    </citation>
    <scope>NUCLEOTIDE SEQUENCE [LARGE SCALE GENOMIC DNA]</scope>
    <source>
        <strain evidence="2">1-1 BBBD Race 1</strain>
    </source>
</reference>
<keyword evidence="4" id="KW-1185">Reference proteome</keyword>
<dbReference type="Proteomes" id="UP000005240">
    <property type="component" value="Unassembled WGS sequence"/>
</dbReference>
<evidence type="ECO:0000313" key="4">
    <source>
        <dbReference type="Proteomes" id="UP000005240"/>
    </source>
</evidence>
<reference evidence="3" key="4">
    <citation type="submission" date="2025-05" db="UniProtKB">
        <authorList>
            <consortium name="EnsemblFungi"/>
        </authorList>
    </citation>
    <scope>IDENTIFICATION</scope>
    <source>
        <strain evidence="3">isolate 1-1 / race 1 (BBBD)</strain>
    </source>
</reference>
<dbReference type="EnsemblFungi" id="PTTG_25585-t43_1">
    <property type="protein sequence ID" value="PTTG_25585-t43_1-p1"/>
    <property type="gene ID" value="PTTG_25585"/>
</dbReference>
<dbReference type="VEuPathDB" id="FungiDB:PTTG_25585"/>
<gene>
    <name evidence="2" type="ORF">PTTG_25585</name>
</gene>
<evidence type="ECO:0000313" key="2">
    <source>
        <dbReference type="EMBL" id="OAV98543.1"/>
    </source>
</evidence>
<accession>A0A180H2H1</accession>
<protein>
    <submittedName>
        <fullName evidence="2 3">Uncharacterized protein</fullName>
    </submittedName>
</protein>
<organism evidence="2">
    <name type="scientific">Puccinia triticina (isolate 1-1 / race 1 (BBBD))</name>
    <name type="common">Brown leaf rust fungus</name>
    <dbReference type="NCBI Taxonomy" id="630390"/>
    <lineage>
        <taxon>Eukaryota</taxon>
        <taxon>Fungi</taxon>
        <taxon>Dikarya</taxon>
        <taxon>Basidiomycota</taxon>
        <taxon>Pucciniomycotina</taxon>
        <taxon>Pucciniomycetes</taxon>
        <taxon>Pucciniales</taxon>
        <taxon>Pucciniaceae</taxon>
        <taxon>Puccinia</taxon>
    </lineage>
</organism>
<name>A0A180H2H1_PUCT1</name>
<dbReference type="EMBL" id="ADAS02000006">
    <property type="protein sequence ID" value="OAV98543.1"/>
    <property type="molecule type" value="Genomic_DNA"/>
</dbReference>
<proteinExistence type="predicted"/>
<feature type="region of interest" description="Disordered" evidence="1">
    <location>
        <begin position="115"/>
        <end position="141"/>
    </location>
</feature>
<reference evidence="2" key="1">
    <citation type="submission" date="2009-11" db="EMBL/GenBank/DDBJ databases">
        <authorList>
            <consortium name="The Broad Institute Genome Sequencing Platform"/>
            <person name="Ward D."/>
            <person name="Feldgarden M."/>
            <person name="Earl A."/>
            <person name="Young S.K."/>
            <person name="Zeng Q."/>
            <person name="Koehrsen M."/>
            <person name="Alvarado L."/>
            <person name="Berlin A."/>
            <person name="Bochicchio J."/>
            <person name="Borenstein D."/>
            <person name="Chapman S.B."/>
            <person name="Chen Z."/>
            <person name="Engels R."/>
            <person name="Freedman E."/>
            <person name="Gellesch M."/>
            <person name="Goldberg J."/>
            <person name="Griggs A."/>
            <person name="Gujja S."/>
            <person name="Heilman E."/>
            <person name="Heiman D."/>
            <person name="Hepburn T."/>
            <person name="Howarth C."/>
            <person name="Jen D."/>
            <person name="Larson L."/>
            <person name="Lewis B."/>
            <person name="Mehta T."/>
            <person name="Park D."/>
            <person name="Pearson M."/>
            <person name="Roberts A."/>
            <person name="Saif S."/>
            <person name="Shea T."/>
            <person name="Shenoy N."/>
            <person name="Sisk P."/>
            <person name="Stolte C."/>
            <person name="Sykes S."/>
            <person name="Thomson T."/>
            <person name="Walk T."/>
            <person name="White J."/>
            <person name="Yandava C."/>
            <person name="Izard J."/>
            <person name="Baranova O.V."/>
            <person name="Blanton J.M."/>
            <person name="Tanner A.C."/>
            <person name="Dewhirst F.E."/>
            <person name="Haas B."/>
            <person name="Nusbaum C."/>
            <person name="Birren B."/>
        </authorList>
    </citation>
    <scope>NUCLEOTIDE SEQUENCE [LARGE SCALE GENOMIC DNA]</scope>
    <source>
        <strain evidence="2">1-1 BBBD Race 1</strain>
    </source>
</reference>
<dbReference type="AlphaFoldDB" id="A0A180H2H1"/>
<feature type="compositionally biased region" description="Polar residues" evidence="1">
    <location>
        <begin position="123"/>
        <end position="134"/>
    </location>
</feature>
<evidence type="ECO:0000256" key="1">
    <source>
        <dbReference type="SAM" id="MobiDB-lite"/>
    </source>
</evidence>
<evidence type="ECO:0000313" key="3">
    <source>
        <dbReference type="EnsemblFungi" id="PTTG_25585-t43_1-p1"/>
    </source>
</evidence>